<evidence type="ECO:0000256" key="11">
    <source>
        <dbReference type="PROSITE-ProRule" id="PRU00182"/>
    </source>
</evidence>
<dbReference type="Pfam" id="PF00579">
    <property type="entry name" value="tRNA-synt_1b"/>
    <property type="match status" value="1"/>
</dbReference>
<feature type="domain" description="RNA-binding S4" evidence="12">
    <location>
        <begin position="355"/>
        <end position="417"/>
    </location>
</feature>
<keyword evidence="4 10" id="KW-0547">Nucleotide-binding</keyword>
<proteinExistence type="inferred from homology"/>
<dbReference type="InterPro" id="IPR002305">
    <property type="entry name" value="aa-tRNA-synth_Ic"/>
</dbReference>
<dbReference type="PANTHER" id="PTHR11766">
    <property type="entry name" value="TYROSYL-TRNA SYNTHETASE"/>
    <property type="match status" value="1"/>
</dbReference>
<comment type="similarity">
    <text evidence="10">Belongs to the class-I aminoacyl-tRNA synthetase family. TyrS type 2 subfamily.</text>
</comment>
<reference evidence="13 14" key="1">
    <citation type="submission" date="2019-04" db="EMBL/GenBank/DDBJ databases">
        <title>Genome of a novel bacterium Candidatus Jettenia ecosi reconstructed from metagenome of an anammox bioreactor.</title>
        <authorList>
            <person name="Mardanov A.V."/>
            <person name="Beletsky A.V."/>
            <person name="Ravin N.V."/>
            <person name="Botchkova E.A."/>
            <person name="Litti Y.V."/>
            <person name="Nozhevnikova A.N."/>
        </authorList>
    </citation>
    <scope>NUCLEOTIDE SEQUENCE [LARGE SCALE GENOMIC DNA]</scope>
    <source>
        <strain evidence="13">J2</strain>
    </source>
</reference>
<evidence type="ECO:0000256" key="7">
    <source>
        <dbReference type="ARBA" id="ARBA00022917"/>
    </source>
</evidence>
<keyword evidence="5 10" id="KW-0067">ATP-binding</keyword>
<comment type="caution">
    <text evidence="13">The sequence shown here is derived from an EMBL/GenBank/DDBJ whole genome shotgun (WGS) entry which is preliminary data.</text>
</comment>
<keyword evidence="8 10" id="KW-0030">Aminoacyl-tRNA synthetase</keyword>
<evidence type="ECO:0000259" key="12">
    <source>
        <dbReference type="SMART" id="SM00363"/>
    </source>
</evidence>
<dbReference type="AlphaFoldDB" id="A0A533QE57"/>
<dbReference type="FunFam" id="3.40.50.620:FF:000061">
    <property type="entry name" value="Tyrosine--tRNA ligase"/>
    <property type="match status" value="1"/>
</dbReference>
<evidence type="ECO:0000256" key="6">
    <source>
        <dbReference type="ARBA" id="ARBA00022884"/>
    </source>
</evidence>
<keyword evidence="2 10" id="KW-0963">Cytoplasm</keyword>
<dbReference type="CDD" id="cd00805">
    <property type="entry name" value="TyrRS_core"/>
    <property type="match status" value="1"/>
</dbReference>
<evidence type="ECO:0000256" key="5">
    <source>
        <dbReference type="ARBA" id="ARBA00022840"/>
    </source>
</evidence>
<accession>A0A533QE57</accession>
<evidence type="ECO:0000313" key="14">
    <source>
        <dbReference type="Proteomes" id="UP000319783"/>
    </source>
</evidence>
<dbReference type="InterPro" id="IPR001412">
    <property type="entry name" value="aa-tRNA-synth_I_CS"/>
</dbReference>
<feature type="short sequence motif" description="'KMSKS' region" evidence="10">
    <location>
        <begin position="243"/>
        <end position="247"/>
    </location>
</feature>
<dbReference type="CDD" id="cd00165">
    <property type="entry name" value="S4"/>
    <property type="match status" value="1"/>
</dbReference>
<dbReference type="GO" id="GO:0004831">
    <property type="term" value="F:tyrosine-tRNA ligase activity"/>
    <property type="evidence" value="ECO:0007669"/>
    <property type="project" value="UniProtKB-UniRule"/>
</dbReference>
<dbReference type="NCBIfam" id="TIGR00234">
    <property type="entry name" value="tyrS"/>
    <property type="match status" value="1"/>
</dbReference>
<dbReference type="InterPro" id="IPR002942">
    <property type="entry name" value="S4_RNA-bd"/>
</dbReference>
<dbReference type="InterPro" id="IPR024088">
    <property type="entry name" value="Tyr-tRNA-ligase_bac-type"/>
</dbReference>
<dbReference type="InterPro" id="IPR014729">
    <property type="entry name" value="Rossmann-like_a/b/a_fold"/>
</dbReference>
<dbReference type="GO" id="GO:0005829">
    <property type="term" value="C:cytosol"/>
    <property type="evidence" value="ECO:0007669"/>
    <property type="project" value="TreeGrafter"/>
</dbReference>
<evidence type="ECO:0000256" key="8">
    <source>
        <dbReference type="ARBA" id="ARBA00023146"/>
    </source>
</evidence>
<dbReference type="GO" id="GO:0005524">
    <property type="term" value="F:ATP binding"/>
    <property type="evidence" value="ECO:0007669"/>
    <property type="project" value="UniProtKB-UniRule"/>
</dbReference>
<evidence type="ECO:0000256" key="3">
    <source>
        <dbReference type="ARBA" id="ARBA00022598"/>
    </source>
</evidence>
<organism evidence="13 14">
    <name type="scientific">Candidatus Jettenia ecosi</name>
    <dbReference type="NCBI Taxonomy" id="2494326"/>
    <lineage>
        <taxon>Bacteria</taxon>
        <taxon>Pseudomonadati</taxon>
        <taxon>Planctomycetota</taxon>
        <taxon>Candidatus Brocadiia</taxon>
        <taxon>Candidatus Brocadiales</taxon>
        <taxon>Candidatus Brocadiaceae</taxon>
        <taxon>Candidatus Jettenia</taxon>
    </lineage>
</organism>
<dbReference type="Gene3D" id="3.40.50.620">
    <property type="entry name" value="HUPs"/>
    <property type="match status" value="1"/>
</dbReference>
<dbReference type="PANTHER" id="PTHR11766:SF1">
    <property type="entry name" value="TYROSINE--TRNA LIGASE"/>
    <property type="match status" value="1"/>
</dbReference>
<evidence type="ECO:0000256" key="1">
    <source>
        <dbReference type="ARBA" id="ARBA00011738"/>
    </source>
</evidence>
<dbReference type="SMART" id="SM00363">
    <property type="entry name" value="S4"/>
    <property type="match status" value="1"/>
</dbReference>
<keyword evidence="6 11" id="KW-0694">RNA-binding</keyword>
<sequence length="417" mass="46653">MQLVTELDLGGSMFKDADEQLETILRGTVDVVTKEEFIKKLARSVKENKPLRIKLGLDPTAPDIHIGNAIPIHKLRAFQSLGHTAILIIGDYTATVGDPSGVNKTRPMITYEKVLENAKTYLTQASKILDLNKTEVVYNSQWFKKMTFHDVIQLTSKMTVARMMERDDFTKRYHAGIPISVHEFIYPLMQGYDSVMVKSDVELGGTDQLFSLLVGRDLQKDAGMEPQIALTTALLEGIDGNKKMSKSLGNYIGITESPQEIFGKAMSIQDDLMGKYFELATDLSTDEIKQLLDPIRTHPRTAKVTLARAIVRRYHGDKEAEASAAEFDRIFKEHALPDKIPDIMLSPEELKDSKIWIAQLIVLCGFATTNSEARRLIQQGGVSVDSEIIDCPTLNVEIKSGMILKVGKRRFARIVLL</sequence>
<dbReference type="SUPFAM" id="SSF55174">
    <property type="entry name" value="Alpha-L RNA-binding motif"/>
    <property type="match status" value="1"/>
</dbReference>
<evidence type="ECO:0000256" key="9">
    <source>
        <dbReference type="ARBA" id="ARBA00048248"/>
    </source>
</evidence>
<dbReference type="InterPro" id="IPR002307">
    <property type="entry name" value="Tyr-tRNA-ligase"/>
</dbReference>
<comment type="subcellular location">
    <subcellularLocation>
        <location evidence="10">Cytoplasm</location>
    </subcellularLocation>
</comment>
<evidence type="ECO:0000256" key="4">
    <source>
        <dbReference type="ARBA" id="ARBA00022741"/>
    </source>
</evidence>
<dbReference type="Proteomes" id="UP000319783">
    <property type="component" value="Unassembled WGS sequence"/>
</dbReference>
<comment type="function">
    <text evidence="10">Catalyzes the attachment of tyrosine to tRNA(Tyr) in a two-step reaction: tyrosine is first activated by ATP to form Tyr-AMP and then transferred to the acceptor end of tRNA(Tyr).</text>
</comment>
<dbReference type="Gene3D" id="1.10.240.10">
    <property type="entry name" value="Tyrosyl-Transfer RNA Synthetase"/>
    <property type="match status" value="1"/>
</dbReference>
<gene>
    <name evidence="10" type="primary">tyrS</name>
    <name evidence="13" type="ORF">JETT_0616</name>
</gene>
<protein>
    <recommendedName>
        <fullName evidence="10">Tyrosine--tRNA ligase</fullName>
        <ecNumber evidence="10">6.1.1.1</ecNumber>
    </recommendedName>
    <alternativeName>
        <fullName evidence="10">Tyrosyl-tRNA synthetase</fullName>
        <shortName evidence="10">TyrRS</shortName>
    </alternativeName>
</protein>
<keyword evidence="7 10" id="KW-0648">Protein biosynthesis</keyword>
<comment type="catalytic activity">
    <reaction evidence="9 10">
        <text>tRNA(Tyr) + L-tyrosine + ATP = L-tyrosyl-tRNA(Tyr) + AMP + diphosphate + H(+)</text>
        <dbReference type="Rhea" id="RHEA:10220"/>
        <dbReference type="Rhea" id="RHEA-COMP:9706"/>
        <dbReference type="Rhea" id="RHEA-COMP:9707"/>
        <dbReference type="ChEBI" id="CHEBI:15378"/>
        <dbReference type="ChEBI" id="CHEBI:30616"/>
        <dbReference type="ChEBI" id="CHEBI:33019"/>
        <dbReference type="ChEBI" id="CHEBI:58315"/>
        <dbReference type="ChEBI" id="CHEBI:78442"/>
        <dbReference type="ChEBI" id="CHEBI:78536"/>
        <dbReference type="ChEBI" id="CHEBI:456215"/>
        <dbReference type="EC" id="6.1.1.1"/>
    </reaction>
</comment>
<comment type="caution">
    <text evidence="10">Lacks conserved residue(s) required for the propagation of feature annotation.</text>
</comment>
<evidence type="ECO:0000256" key="2">
    <source>
        <dbReference type="ARBA" id="ARBA00022490"/>
    </source>
</evidence>
<dbReference type="InterPro" id="IPR036986">
    <property type="entry name" value="S4_RNA-bd_sf"/>
</dbReference>
<feature type="binding site" evidence="10">
    <location>
        <position position="246"/>
    </location>
    <ligand>
        <name>ATP</name>
        <dbReference type="ChEBI" id="CHEBI:30616"/>
    </ligand>
</feature>
<dbReference type="SUPFAM" id="SSF52374">
    <property type="entry name" value="Nucleotidylyl transferase"/>
    <property type="match status" value="1"/>
</dbReference>
<dbReference type="GO" id="GO:0003723">
    <property type="term" value="F:RNA binding"/>
    <property type="evidence" value="ECO:0007669"/>
    <property type="project" value="UniProtKB-KW"/>
</dbReference>
<name>A0A533QE57_9BACT</name>
<dbReference type="Gene3D" id="3.10.290.10">
    <property type="entry name" value="RNA-binding S4 domain"/>
    <property type="match status" value="1"/>
</dbReference>
<dbReference type="PROSITE" id="PS00178">
    <property type="entry name" value="AA_TRNA_LIGASE_I"/>
    <property type="match status" value="1"/>
</dbReference>
<dbReference type="EMBL" id="SULG01000008">
    <property type="protein sequence ID" value="TLD43046.1"/>
    <property type="molecule type" value="Genomic_DNA"/>
</dbReference>
<evidence type="ECO:0000256" key="10">
    <source>
        <dbReference type="HAMAP-Rule" id="MF_02007"/>
    </source>
</evidence>
<evidence type="ECO:0000313" key="13">
    <source>
        <dbReference type="EMBL" id="TLD43046.1"/>
    </source>
</evidence>
<dbReference type="PRINTS" id="PR01040">
    <property type="entry name" value="TRNASYNTHTYR"/>
</dbReference>
<dbReference type="PROSITE" id="PS50889">
    <property type="entry name" value="S4"/>
    <property type="match status" value="1"/>
</dbReference>
<comment type="subunit">
    <text evidence="1 10">Homodimer.</text>
</comment>
<dbReference type="HAMAP" id="MF_02007">
    <property type="entry name" value="Tyr_tRNA_synth_type2"/>
    <property type="match status" value="1"/>
</dbReference>
<dbReference type="EC" id="6.1.1.1" evidence="10"/>
<keyword evidence="3 10" id="KW-0436">Ligase</keyword>
<dbReference type="GO" id="GO:0006437">
    <property type="term" value="P:tyrosyl-tRNA aminoacylation"/>
    <property type="evidence" value="ECO:0007669"/>
    <property type="project" value="UniProtKB-UniRule"/>
</dbReference>
<dbReference type="InterPro" id="IPR024108">
    <property type="entry name" value="Tyr-tRNA-ligase_bac_2"/>
</dbReference>